<dbReference type="EMBL" id="GBRH01248416">
    <property type="protein sequence ID" value="JAD49479.1"/>
    <property type="molecule type" value="Transcribed_RNA"/>
</dbReference>
<dbReference type="AlphaFoldDB" id="A0A0A9ACW0"/>
<evidence type="ECO:0000313" key="1">
    <source>
        <dbReference type="EMBL" id="JAD49479.1"/>
    </source>
</evidence>
<reference evidence="1" key="1">
    <citation type="submission" date="2014-09" db="EMBL/GenBank/DDBJ databases">
        <authorList>
            <person name="Magalhaes I.L.F."/>
            <person name="Oliveira U."/>
            <person name="Santos F.R."/>
            <person name="Vidigal T.H.D.A."/>
            <person name="Brescovit A.D."/>
            <person name="Santos A.J."/>
        </authorList>
    </citation>
    <scope>NUCLEOTIDE SEQUENCE</scope>
    <source>
        <tissue evidence="1">Shoot tissue taken approximately 20 cm above the soil surface</tissue>
    </source>
</reference>
<protein>
    <submittedName>
        <fullName evidence="1">Uncharacterized protein</fullName>
    </submittedName>
</protein>
<name>A0A0A9ACW0_ARUDO</name>
<reference evidence="1" key="2">
    <citation type="journal article" date="2015" name="Data Brief">
        <title>Shoot transcriptome of the giant reed, Arundo donax.</title>
        <authorList>
            <person name="Barrero R.A."/>
            <person name="Guerrero F.D."/>
            <person name="Moolhuijzen P."/>
            <person name="Goolsby J.A."/>
            <person name="Tidwell J."/>
            <person name="Bellgard S.E."/>
            <person name="Bellgard M.I."/>
        </authorList>
    </citation>
    <scope>NUCLEOTIDE SEQUENCE</scope>
    <source>
        <tissue evidence="1">Shoot tissue taken approximately 20 cm above the soil surface</tissue>
    </source>
</reference>
<organism evidence="1">
    <name type="scientific">Arundo donax</name>
    <name type="common">Giant reed</name>
    <name type="synonym">Donax arundinaceus</name>
    <dbReference type="NCBI Taxonomy" id="35708"/>
    <lineage>
        <taxon>Eukaryota</taxon>
        <taxon>Viridiplantae</taxon>
        <taxon>Streptophyta</taxon>
        <taxon>Embryophyta</taxon>
        <taxon>Tracheophyta</taxon>
        <taxon>Spermatophyta</taxon>
        <taxon>Magnoliopsida</taxon>
        <taxon>Liliopsida</taxon>
        <taxon>Poales</taxon>
        <taxon>Poaceae</taxon>
        <taxon>PACMAD clade</taxon>
        <taxon>Arundinoideae</taxon>
        <taxon>Arundineae</taxon>
        <taxon>Arundo</taxon>
    </lineage>
</organism>
<sequence>MNSNFDLSNIWYTDTIFNVTPFTQLHQIV</sequence>
<accession>A0A0A9ACW0</accession>
<proteinExistence type="predicted"/>